<dbReference type="EMBL" id="CP017015">
    <property type="protein sequence ID" value="AOG60655.1"/>
    <property type="molecule type" value="Genomic_DNA"/>
</dbReference>
<dbReference type="PANTHER" id="PTHR33695">
    <property type="entry name" value="LIPOPROTEIN SIGNAL PEPTIDASE"/>
    <property type="match status" value="1"/>
</dbReference>
<dbReference type="GO" id="GO:0005886">
    <property type="term" value="C:plasma membrane"/>
    <property type="evidence" value="ECO:0007669"/>
    <property type="project" value="UniProtKB-SubCell"/>
</dbReference>
<feature type="active site" evidence="9">
    <location>
        <position position="162"/>
    </location>
</feature>
<feature type="transmembrane region" description="Helical" evidence="9">
    <location>
        <begin position="163"/>
        <end position="182"/>
    </location>
</feature>
<evidence type="ECO:0000256" key="8">
    <source>
        <dbReference type="ARBA" id="ARBA00023136"/>
    </source>
</evidence>
<proteinExistence type="inferred from homology"/>
<evidence type="ECO:0000256" key="3">
    <source>
        <dbReference type="ARBA" id="ARBA00022670"/>
    </source>
</evidence>
<keyword evidence="12" id="KW-1185">Reference proteome</keyword>
<dbReference type="UniPathway" id="UPA00665"/>
<evidence type="ECO:0000256" key="1">
    <source>
        <dbReference type="ARBA" id="ARBA00006139"/>
    </source>
</evidence>
<evidence type="ECO:0000256" key="10">
    <source>
        <dbReference type="RuleBase" id="RU004181"/>
    </source>
</evidence>
<organism evidence="11 12">
    <name type="scientific">Spiroplasma helicoides</name>
    <dbReference type="NCBI Taxonomy" id="216938"/>
    <lineage>
        <taxon>Bacteria</taxon>
        <taxon>Bacillati</taxon>
        <taxon>Mycoplasmatota</taxon>
        <taxon>Mollicutes</taxon>
        <taxon>Entomoplasmatales</taxon>
        <taxon>Spiroplasmataceae</taxon>
        <taxon>Spiroplasma</taxon>
    </lineage>
</organism>
<dbReference type="OrthoDB" id="398591at2"/>
<dbReference type="Pfam" id="PF01252">
    <property type="entry name" value="Peptidase_A8"/>
    <property type="match status" value="1"/>
</dbReference>
<dbReference type="GO" id="GO:0004190">
    <property type="term" value="F:aspartic-type endopeptidase activity"/>
    <property type="evidence" value="ECO:0007669"/>
    <property type="project" value="UniProtKB-UniRule"/>
</dbReference>
<evidence type="ECO:0000256" key="5">
    <source>
        <dbReference type="ARBA" id="ARBA00022750"/>
    </source>
</evidence>
<comment type="function">
    <text evidence="9">This protein specifically catalyzes the removal of signal peptides from prolipoproteins.</text>
</comment>
<dbReference type="EC" id="3.4.23.36" evidence="9"/>
<dbReference type="KEGG" id="shj:SHELI_v1c07060"/>
<comment type="catalytic activity">
    <reaction evidence="9">
        <text>Release of signal peptides from bacterial membrane prolipoproteins. Hydrolyzes -Xaa-Yaa-Zaa-|-(S,diacylglyceryl)Cys-, in which Xaa is hydrophobic (preferably Leu), and Yaa (Ala or Ser) and Zaa (Gly or Ala) have small, neutral side chains.</text>
        <dbReference type="EC" id="3.4.23.36"/>
    </reaction>
</comment>
<sequence length="271" mass="31245">MDNIKIFFKKHNYAFRYKLLWCLPILIFLIALDWISKAIVVSKMEYSSDPVSGVPGLLRFRYLLNPGAALSMNAGKPFVAILLATLVTVFLMALWLFLNQKLWLQPINFMLSGSIANVVGRIWAPVIPDGFPSAGTKGGVVDFLEWDFNFLGSQSYTFNLADVYVNISIAVLIIAFIIFSWGEIKAYIYKKQDVFYEEFLEFRDSLAILENSYLESVRKKSIKNQFSLYKNYLQNKKTLKRNWIEQKKLLTQSKLKVLDKTQKDNDKAKDS</sequence>
<keyword evidence="7 9" id="KW-1133">Transmembrane helix</keyword>
<evidence type="ECO:0000256" key="9">
    <source>
        <dbReference type="HAMAP-Rule" id="MF_00161"/>
    </source>
</evidence>
<keyword evidence="11" id="KW-0449">Lipoprotein</keyword>
<keyword evidence="2 9" id="KW-1003">Cell membrane</keyword>
<accession>A0A1B3SL51</accession>
<feature type="active site" evidence="9">
    <location>
        <position position="142"/>
    </location>
</feature>
<keyword evidence="6 9" id="KW-0378">Hydrolase</keyword>
<dbReference type="Proteomes" id="UP000094378">
    <property type="component" value="Chromosome"/>
</dbReference>
<comment type="subcellular location">
    <subcellularLocation>
        <location evidence="9">Cell membrane</location>
        <topology evidence="9">Multi-pass membrane protein</topology>
    </subcellularLocation>
</comment>
<feature type="transmembrane region" description="Helical" evidence="9">
    <location>
        <begin position="107"/>
        <end position="124"/>
    </location>
</feature>
<keyword evidence="3 9" id="KW-0645">Protease</keyword>
<keyword evidence="8 9" id="KW-0472">Membrane</keyword>
<dbReference type="InterPro" id="IPR001872">
    <property type="entry name" value="Peptidase_A8"/>
</dbReference>
<name>A0A1B3SL51_9MOLU</name>
<evidence type="ECO:0000313" key="11">
    <source>
        <dbReference type="EMBL" id="AOG60655.1"/>
    </source>
</evidence>
<evidence type="ECO:0000313" key="12">
    <source>
        <dbReference type="Proteomes" id="UP000094378"/>
    </source>
</evidence>
<keyword evidence="5 9" id="KW-0064">Aspartyl protease</keyword>
<comment type="pathway">
    <text evidence="9">Protein modification; lipoprotein biosynthesis (signal peptide cleavage).</text>
</comment>
<dbReference type="RefSeq" id="WP_069116757.1">
    <property type="nucleotide sequence ID" value="NZ_CP017015.1"/>
</dbReference>
<keyword evidence="4 9" id="KW-0812">Transmembrane</keyword>
<evidence type="ECO:0000256" key="4">
    <source>
        <dbReference type="ARBA" id="ARBA00022692"/>
    </source>
</evidence>
<evidence type="ECO:0000256" key="2">
    <source>
        <dbReference type="ARBA" id="ARBA00022475"/>
    </source>
</evidence>
<dbReference type="PANTHER" id="PTHR33695:SF1">
    <property type="entry name" value="LIPOPROTEIN SIGNAL PEPTIDASE"/>
    <property type="match status" value="1"/>
</dbReference>
<dbReference type="GO" id="GO:0006508">
    <property type="term" value="P:proteolysis"/>
    <property type="evidence" value="ECO:0007669"/>
    <property type="project" value="UniProtKB-KW"/>
</dbReference>
<dbReference type="HAMAP" id="MF_00161">
    <property type="entry name" value="LspA"/>
    <property type="match status" value="1"/>
</dbReference>
<comment type="caution">
    <text evidence="9">Lacks conserved residue(s) required for the propagation of feature annotation.</text>
</comment>
<feature type="transmembrane region" description="Helical" evidence="9">
    <location>
        <begin position="78"/>
        <end position="98"/>
    </location>
</feature>
<dbReference type="AlphaFoldDB" id="A0A1B3SL51"/>
<comment type="similarity">
    <text evidence="1 9 10">Belongs to the peptidase A8 family.</text>
</comment>
<dbReference type="PRINTS" id="PR00781">
    <property type="entry name" value="LIPOSIGPTASE"/>
</dbReference>
<dbReference type="STRING" id="216938.SHELI_v1c07060"/>
<gene>
    <name evidence="11" type="primary">lsp</name>
    <name evidence="9" type="synonym">lspA</name>
    <name evidence="11" type="ORF">SHELI_v1c07060</name>
</gene>
<evidence type="ECO:0000256" key="6">
    <source>
        <dbReference type="ARBA" id="ARBA00022801"/>
    </source>
</evidence>
<evidence type="ECO:0000256" key="7">
    <source>
        <dbReference type="ARBA" id="ARBA00022989"/>
    </source>
</evidence>
<reference evidence="11 12" key="1">
    <citation type="submission" date="2016-08" db="EMBL/GenBank/DDBJ databases">
        <title>Complete genome sequence of Spiroplasma helicoides TABS-2 (DSM 22551).</title>
        <authorList>
            <person name="Shen W.-Y."/>
            <person name="Lo W.-S."/>
            <person name="Lai Y.-C."/>
            <person name="Kuo C.-H."/>
        </authorList>
    </citation>
    <scope>NUCLEOTIDE SEQUENCE [LARGE SCALE GENOMIC DNA]</scope>
    <source>
        <strain evidence="11 12">TABS-2</strain>
    </source>
</reference>
<protein>
    <recommendedName>
        <fullName evidence="9">Lipoprotein signal peptidase</fullName>
        <ecNumber evidence="9">3.4.23.36</ecNumber>
    </recommendedName>
    <alternativeName>
        <fullName evidence="9">Prolipoprotein signal peptidase</fullName>
    </alternativeName>
    <alternativeName>
        <fullName evidence="9">Signal peptidase II</fullName>
        <shortName evidence="9">SPase II</shortName>
    </alternativeName>
</protein>